<dbReference type="HOGENOM" id="CLU_3153805_0_0_4"/>
<gene>
    <name evidence="1" type="ORF">HMPREF9098_0914</name>
</gene>
<dbReference type="EMBL" id="AEWV01000015">
    <property type="protein sequence ID" value="EGC17588.1"/>
    <property type="molecule type" value="Genomic_DNA"/>
</dbReference>
<organism evidence="1 2">
    <name type="scientific">Kingella denitrificans ATCC 33394</name>
    <dbReference type="NCBI Taxonomy" id="888741"/>
    <lineage>
        <taxon>Bacteria</taxon>
        <taxon>Pseudomonadati</taxon>
        <taxon>Pseudomonadota</taxon>
        <taxon>Betaproteobacteria</taxon>
        <taxon>Neisseriales</taxon>
        <taxon>Neisseriaceae</taxon>
        <taxon>Kingella</taxon>
    </lineage>
</organism>
<evidence type="ECO:0000313" key="1">
    <source>
        <dbReference type="EMBL" id="EGC17588.1"/>
    </source>
</evidence>
<dbReference type="AlphaFoldDB" id="F0EYI0"/>
<comment type="caution">
    <text evidence="1">The sequence shown here is derived from an EMBL/GenBank/DDBJ whole genome shotgun (WGS) entry which is preliminary data.</text>
</comment>
<accession>F0EYI0</accession>
<sequence length="48" mass="5567">MQYGRLLKFHRRFNTQKVQAAFSHFKSSLHSHQHIISPNVPAATQSYA</sequence>
<protein>
    <submittedName>
        <fullName evidence="1">Uncharacterized protein</fullName>
    </submittedName>
</protein>
<reference evidence="1 2" key="1">
    <citation type="submission" date="2011-01" db="EMBL/GenBank/DDBJ databases">
        <authorList>
            <person name="Muzny D."/>
            <person name="Qin X."/>
            <person name="Deng J."/>
            <person name="Jiang H."/>
            <person name="Liu Y."/>
            <person name="Qu J."/>
            <person name="Song X.-Z."/>
            <person name="Zhang L."/>
            <person name="Thornton R."/>
            <person name="Coyle M."/>
            <person name="Francisco L."/>
            <person name="Jackson L."/>
            <person name="Javaid M."/>
            <person name="Korchina V."/>
            <person name="Kovar C."/>
            <person name="Mata R."/>
            <person name="Mathew T."/>
            <person name="Ngo R."/>
            <person name="Nguyen L."/>
            <person name="Nguyen N."/>
            <person name="Okwuonu G."/>
            <person name="Ongeri F."/>
            <person name="Pham C."/>
            <person name="Simmons D."/>
            <person name="Wilczek-Boney K."/>
            <person name="Hale W."/>
            <person name="Jakkamsetti A."/>
            <person name="Pham P."/>
            <person name="Ruth R."/>
            <person name="San Lucas F."/>
            <person name="Warren J."/>
            <person name="Zhang J."/>
            <person name="Zhao Z."/>
            <person name="Zhou C."/>
            <person name="Zhu D."/>
            <person name="Lee S."/>
            <person name="Bess C."/>
            <person name="Blankenburg K."/>
            <person name="Forbes L."/>
            <person name="Fu Q."/>
            <person name="Gubbala S."/>
            <person name="Hirani K."/>
            <person name="Jayaseelan J.C."/>
            <person name="Lara F."/>
            <person name="Munidasa M."/>
            <person name="Palculict T."/>
            <person name="Patil S."/>
            <person name="Pu L.-L."/>
            <person name="Saada N."/>
            <person name="Tang L."/>
            <person name="Weissenberger G."/>
            <person name="Zhu Y."/>
            <person name="Hemphill L."/>
            <person name="Shang Y."/>
            <person name="Youmans B."/>
            <person name="Ayvaz T."/>
            <person name="Ross M."/>
            <person name="Santibanez J."/>
            <person name="Aqrawi P."/>
            <person name="Gross S."/>
            <person name="Joshi V."/>
            <person name="Fowler G."/>
            <person name="Nazareth L."/>
            <person name="Reid J."/>
            <person name="Worley K."/>
            <person name="Petrosino J."/>
            <person name="Highlander S."/>
            <person name="Gibbs R."/>
        </authorList>
    </citation>
    <scope>NUCLEOTIDE SEQUENCE [LARGE SCALE GENOMIC DNA]</scope>
    <source>
        <strain evidence="1 2">ATCC 33394</strain>
    </source>
</reference>
<evidence type="ECO:0000313" key="2">
    <source>
        <dbReference type="Proteomes" id="UP000004088"/>
    </source>
</evidence>
<keyword evidence="2" id="KW-1185">Reference proteome</keyword>
<dbReference type="Proteomes" id="UP000004088">
    <property type="component" value="Unassembled WGS sequence"/>
</dbReference>
<proteinExistence type="predicted"/>
<name>F0EYI0_9NEIS</name>